<evidence type="ECO:0000313" key="9">
    <source>
        <dbReference type="Proteomes" id="UP000053201"/>
    </source>
</evidence>
<dbReference type="GeneID" id="27685990"/>
<keyword evidence="9" id="KW-1185">Reference proteome</keyword>
<gene>
    <name evidence="8" type="ORF">SPPG_02402</name>
</gene>
<dbReference type="OrthoDB" id="9974421at2759"/>
<dbReference type="GO" id="GO:0016042">
    <property type="term" value="P:lipid catabolic process"/>
    <property type="evidence" value="ECO:0007669"/>
    <property type="project" value="UniProtKB-KW"/>
</dbReference>
<dbReference type="eggNOG" id="KOG2624">
    <property type="taxonomic scope" value="Eukaryota"/>
</dbReference>
<evidence type="ECO:0000256" key="2">
    <source>
        <dbReference type="ARBA" id="ARBA00022729"/>
    </source>
</evidence>
<keyword evidence="4" id="KW-0442">Lipid degradation</keyword>
<dbReference type="PANTHER" id="PTHR11005">
    <property type="entry name" value="LYSOSOMAL ACID LIPASE-RELATED"/>
    <property type="match status" value="1"/>
</dbReference>
<evidence type="ECO:0000259" key="7">
    <source>
        <dbReference type="Pfam" id="PF04083"/>
    </source>
</evidence>
<feature type="domain" description="Partial AB-hydrolase lipase" evidence="7">
    <location>
        <begin position="105"/>
        <end position="170"/>
    </location>
</feature>
<dbReference type="SUPFAM" id="SSF53474">
    <property type="entry name" value="alpha/beta-Hydrolases"/>
    <property type="match status" value="1"/>
</dbReference>
<dbReference type="InterPro" id="IPR006693">
    <property type="entry name" value="AB_hydrolase_lipase"/>
</dbReference>
<name>A0A0L0HR64_SPIPD</name>
<keyword evidence="3" id="KW-0378">Hydrolase</keyword>
<accession>A0A0L0HR64</accession>
<dbReference type="VEuPathDB" id="FungiDB:SPPG_02402"/>
<keyword evidence="2" id="KW-0732">Signal</keyword>
<dbReference type="Pfam" id="PF04083">
    <property type="entry name" value="Abhydro_lipase"/>
    <property type="match status" value="1"/>
</dbReference>
<dbReference type="Proteomes" id="UP000053201">
    <property type="component" value="Unassembled WGS sequence"/>
</dbReference>
<organism evidence="8 9">
    <name type="scientific">Spizellomyces punctatus (strain DAOM BR117)</name>
    <dbReference type="NCBI Taxonomy" id="645134"/>
    <lineage>
        <taxon>Eukaryota</taxon>
        <taxon>Fungi</taxon>
        <taxon>Fungi incertae sedis</taxon>
        <taxon>Chytridiomycota</taxon>
        <taxon>Chytridiomycota incertae sedis</taxon>
        <taxon>Chytridiomycetes</taxon>
        <taxon>Spizellomycetales</taxon>
        <taxon>Spizellomycetaceae</taxon>
        <taxon>Spizellomyces</taxon>
    </lineage>
</organism>
<dbReference type="Gene3D" id="3.40.50.1820">
    <property type="entry name" value="alpha/beta hydrolase"/>
    <property type="match status" value="1"/>
</dbReference>
<sequence length="496" mass="55773">MSVIGGRGSINDELINGCDVKAMITGMPERKPSIADSAYGSSEDLLSTSLDYLASDLSAEPENDVIACPGWSSLDEEEGLFDFEAEAVPTEEDAVRQIPLLKDTKELIEFWKYPCEHHIVETRDGFMLGLYRIPNPQHGPTAFSAIPPYERPPVIIWHGLYIQSAAFVSSPAGPTGNLAFVLADAGFDVWLANSRGTVSSRRHRHWQSPEEAMFHSQYWKYVGLDEMAKFDVPAVVNYVCETTGWNKVAYLGYSQGTAQMFMSLSVSEEMNEKVAIFVGLAPALKPKPISNETINALTRRFTPSVLYGLGIWSFLPPAEWLRPMLPSDMYAQIVHNALIILTGWSCDKWKRSWWPALYMHLFGGGSVRNVVHWFRIITEQTFTPYEHEIAPHHLRLISPTQEEQQRTTTAIQTFAPKRTGPCSYPTHHIKTRVDLFCGAEDTISDPDVFKTALPKASIKIIDNYQHMDFLWDPAAKEAVWNDVISAIRETMDLVNV</sequence>
<evidence type="ECO:0000256" key="1">
    <source>
        <dbReference type="ARBA" id="ARBA00010701"/>
    </source>
</evidence>
<evidence type="ECO:0000256" key="4">
    <source>
        <dbReference type="ARBA" id="ARBA00022963"/>
    </source>
</evidence>
<keyword evidence="5" id="KW-0443">Lipid metabolism</keyword>
<dbReference type="OMA" id="GYPYEKY"/>
<dbReference type="GO" id="GO:0016787">
    <property type="term" value="F:hydrolase activity"/>
    <property type="evidence" value="ECO:0007669"/>
    <property type="project" value="UniProtKB-KW"/>
</dbReference>
<dbReference type="FunFam" id="3.40.50.1820:FF:000057">
    <property type="entry name" value="Lipase"/>
    <property type="match status" value="1"/>
</dbReference>
<dbReference type="InParanoid" id="A0A0L0HR64"/>
<evidence type="ECO:0000313" key="8">
    <source>
        <dbReference type="EMBL" id="KND03359.1"/>
    </source>
</evidence>
<dbReference type="AlphaFoldDB" id="A0A0L0HR64"/>
<keyword evidence="6" id="KW-0325">Glycoprotein</keyword>
<evidence type="ECO:0000256" key="6">
    <source>
        <dbReference type="ARBA" id="ARBA00023180"/>
    </source>
</evidence>
<evidence type="ECO:0000256" key="3">
    <source>
        <dbReference type="ARBA" id="ARBA00022801"/>
    </source>
</evidence>
<protein>
    <recommendedName>
        <fullName evidence="7">Partial AB-hydrolase lipase domain-containing protein</fullName>
    </recommendedName>
</protein>
<dbReference type="RefSeq" id="XP_016611398.1">
    <property type="nucleotide sequence ID" value="XM_016750693.1"/>
</dbReference>
<reference evidence="8 9" key="1">
    <citation type="submission" date="2009-08" db="EMBL/GenBank/DDBJ databases">
        <title>The Genome Sequence of Spizellomyces punctatus strain DAOM BR117.</title>
        <authorList>
            <consortium name="The Broad Institute Genome Sequencing Platform"/>
            <person name="Russ C."/>
            <person name="Cuomo C."/>
            <person name="Shea T."/>
            <person name="Young S.K."/>
            <person name="Zeng Q."/>
            <person name="Koehrsen M."/>
            <person name="Haas B."/>
            <person name="Borodovsky M."/>
            <person name="Guigo R."/>
            <person name="Alvarado L."/>
            <person name="Berlin A."/>
            <person name="Bochicchio J."/>
            <person name="Borenstein D."/>
            <person name="Chapman S."/>
            <person name="Chen Z."/>
            <person name="Engels R."/>
            <person name="Freedman E."/>
            <person name="Gellesch M."/>
            <person name="Goldberg J."/>
            <person name="Griggs A."/>
            <person name="Gujja S."/>
            <person name="Heiman D."/>
            <person name="Hepburn T."/>
            <person name="Howarth C."/>
            <person name="Jen D."/>
            <person name="Larson L."/>
            <person name="Lewis B."/>
            <person name="Mehta T."/>
            <person name="Park D."/>
            <person name="Pearson M."/>
            <person name="Roberts A."/>
            <person name="Saif S."/>
            <person name="Shenoy N."/>
            <person name="Sisk P."/>
            <person name="Stolte C."/>
            <person name="Sykes S."/>
            <person name="Thomson T."/>
            <person name="Walk T."/>
            <person name="White J."/>
            <person name="Yandava C."/>
            <person name="Burger G."/>
            <person name="Gray M.W."/>
            <person name="Holland P.W.H."/>
            <person name="King N."/>
            <person name="Lang F.B.F."/>
            <person name="Roger A.J."/>
            <person name="Ruiz-Trillo I."/>
            <person name="Lander E."/>
            <person name="Nusbaum C."/>
        </authorList>
    </citation>
    <scope>NUCLEOTIDE SEQUENCE [LARGE SCALE GENOMIC DNA]</scope>
    <source>
        <strain evidence="8 9">DAOM BR117</strain>
    </source>
</reference>
<evidence type="ECO:0000256" key="5">
    <source>
        <dbReference type="ARBA" id="ARBA00023098"/>
    </source>
</evidence>
<dbReference type="STRING" id="645134.A0A0L0HR64"/>
<comment type="similarity">
    <text evidence="1">Belongs to the AB hydrolase superfamily. Lipase family.</text>
</comment>
<dbReference type="InterPro" id="IPR029058">
    <property type="entry name" value="AB_hydrolase_fold"/>
</dbReference>
<dbReference type="EMBL" id="KQ257452">
    <property type="protein sequence ID" value="KND03359.1"/>
    <property type="molecule type" value="Genomic_DNA"/>
</dbReference>
<proteinExistence type="inferred from homology"/>